<dbReference type="GO" id="GO:0003723">
    <property type="term" value="F:RNA binding"/>
    <property type="evidence" value="ECO:0007669"/>
    <property type="project" value="UniProtKB-UniRule"/>
</dbReference>
<dbReference type="CDD" id="cd21159">
    <property type="entry name" value="XendoU"/>
    <property type="match status" value="1"/>
</dbReference>
<evidence type="ECO:0000256" key="4">
    <source>
        <dbReference type="ARBA" id="ARBA00022722"/>
    </source>
</evidence>
<dbReference type="OrthoDB" id="430326at2759"/>
<comment type="similarity">
    <text evidence="2 11">Belongs to the ENDOU family.</text>
</comment>
<evidence type="ECO:0000256" key="1">
    <source>
        <dbReference type="ARBA" id="ARBA00001936"/>
    </source>
</evidence>
<accession>A0A8B8CQZ7</accession>
<keyword evidence="6 11" id="KW-0255">Endonuclease</keyword>
<comment type="catalytic activity">
    <reaction evidence="11">
        <text>ribonucleotidyl-uridine-RNA = a 5'-end dephospho-uridine-RNA + a 3'-end 2',3'-cyclophospho-ribonucleotide-RNA</text>
        <dbReference type="Rhea" id="RHEA:67792"/>
        <dbReference type="Rhea" id="RHEA-COMP:10464"/>
        <dbReference type="Rhea" id="RHEA-COMP:17354"/>
        <dbReference type="Rhea" id="RHEA-COMP:17356"/>
        <dbReference type="ChEBI" id="CHEBI:83064"/>
        <dbReference type="ChEBI" id="CHEBI:173117"/>
        <dbReference type="ChEBI" id="CHEBI:173224"/>
    </reaction>
</comment>
<dbReference type="GO" id="GO:0004521">
    <property type="term" value="F:RNA endonuclease activity"/>
    <property type="evidence" value="ECO:0007669"/>
    <property type="project" value="UniProtKB-UniRule"/>
</dbReference>
<dbReference type="GO" id="GO:0016829">
    <property type="term" value="F:lyase activity"/>
    <property type="evidence" value="ECO:0007669"/>
    <property type="project" value="UniProtKB-KW"/>
</dbReference>
<evidence type="ECO:0000256" key="6">
    <source>
        <dbReference type="ARBA" id="ARBA00022759"/>
    </source>
</evidence>
<sequence>MADSRRGFHPDPELTEILGKLWEMDTNKCYAGQDFDIDLQGYVTSGRQLQKDRAKYTLFAWLDEENVFERKTYKTFKALLDNYELECGKQEVVTDEERKENRDFIDAIMETDVMQEAHKYLVQKGKAPEDEIEFKRLLYRTWFSLIRRTKGDRDFDSSSFEHVFVGEGREDEFIGLHNWIQFYLQEKAGNIDYHGYFRRETVKDDDHFRLIALQFNWRGEKGKPMCSCFLGTSPEFEIAAYTVCFLSGKTGRNMDVQLGEYEVEVSCLPLGRHCIGTAYIAAARMN</sequence>
<evidence type="ECO:0000256" key="9">
    <source>
        <dbReference type="ARBA" id="ARBA00023211"/>
    </source>
</evidence>
<keyword evidence="10" id="KW-0456">Lyase</keyword>
<comment type="cofactor">
    <cofactor evidence="1 11">
        <name>Mn(2+)</name>
        <dbReference type="ChEBI" id="CHEBI:29035"/>
    </cofactor>
</comment>
<keyword evidence="5 11" id="KW-0479">Metal-binding</keyword>
<dbReference type="RefSeq" id="XP_022318243.1">
    <property type="nucleotide sequence ID" value="XM_022462535.1"/>
</dbReference>
<evidence type="ECO:0000313" key="13">
    <source>
        <dbReference type="Proteomes" id="UP000694844"/>
    </source>
</evidence>
<evidence type="ECO:0000259" key="12">
    <source>
        <dbReference type="PROSITE" id="PS51959"/>
    </source>
</evidence>
<dbReference type="InterPro" id="IPR018998">
    <property type="entry name" value="EndoU_C"/>
</dbReference>
<reference evidence="14" key="1">
    <citation type="submission" date="2025-08" db="UniProtKB">
        <authorList>
            <consortium name="RefSeq"/>
        </authorList>
    </citation>
    <scope>IDENTIFICATION</scope>
    <source>
        <tissue evidence="14">Whole sample</tissue>
    </source>
</reference>
<feature type="domain" description="EndoU" evidence="12">
    <location>
        <begin position="10"/>
        <end position="284"/>
    </location>
</feature>
<evidence type="ECO:0000256" key="3">
    <source>
        <dbReference type="ARBA" id="ARBA00011245"/>
    </source>
</evidence>
<dbReference type="Proteomes" id="UP000694844">
    <property type="component" value="Chromosome 2"/>
</dbReference>
<dbReference type="PANTHER" id="PTHR12439">
    <property type="entry name" value="PLACENTAL PROTEIN 11-RELATED"/>
    <property type="match status" value="1"/>
</dbReference>
<keyword evidence="13" id="KW-1185">Reference proteome</keyword>
<name>A0A8B8CQZ7_CRAVI</name>
<evidence type="ECO:0000256" key="2">
    <source>
        <dbReference type="ARBA" id="ARBA00010168"/>
    </source>
</evidence>
<keyword evidence="8 11" id="KW-0694">RNA-binding</keyword>
<proteinExistence type="inferred from homology"/>
<dbReference type="GeneID" id="111121319"/>
<dbReference type="AlphaFoldDB" id="A0A8B8CQZ7"/>
<dbReference type="PANTHER" id="PTHR12439:SF11">
    <property type="entry name" value="URIDYLATE-SPECIFIC ENDORIBONUCLEASE"/>
    <property type="match status" value="1"/>
</dbReference>
<keyword evidence="4 11" id="KW-0540">Nuclease</keyword>
<dbReference type="GO" id="GO:0046872">
    <property type="term" value="F:metal ion binding"/>
    <property type="evidence" value="ECO:0007669"/>
    <property type="project" value="UniProtKB-UniRule"/>
</dbReference>
<evidence type="ECO:0000256" key="10">
    <source>
        <dbReference type="ARBA" id="ARBA00023239"/>
    </source>
</evidence>
<dbReference type="PROSITE" id="PS51959">
    <property type="entry name" value="ENDOU"/>
    <property type="match status" value="1"/>
</dbReference>
<evidence type="ECO:0000256" key="8">
    <source>
        <dbReference type="ARBA" id="ARBA00022884"/>
    </source>
</evidence>
<evidence type="ECO:0000256" key="11">
    <source>
        <dbReference type="RuleBase" id="RU367085"/>
    </source>
</evidence>
<evidence type="ECO:0000313" key="14">
    <source>
        <dbReference type="RefSeq" id="XP_022318243.1"/>
    </source>
</evidence>
<protein>
    <recommendedName>
        <fullName evidence="11">Uridylate-specific endoribonuclease</fullName>
        <ecNumber evidence="11">4.6.1.-</ecNumber>
    </recommendedName>
</protein>
<keyword evidence="9 11" id="KW-0464">Manganese</keyword>
<dbReference type="SUPFAM" id="SSF142877">
    <property type="entry name" value="EndoU-like"/>
    <property type="match status" value="1"/>
</dbReference>
<evidence type="ECO:0000256" key="5">
    <source>
        <dbReference type="ARBA" id="ARBA00022723"/>
    </source>
</evidence>
<dbReference type="InterPro" id="IPR039787">
    <property type="entry name" value="ENDOU"/>
</dbReference>
<organism evidence="13 14">
    <name type="scientific">Crassostrea virginica</name>
    <name type="common">Eastern oyster</name>
    <dbReference type="NCBI Taxonomy" id="6565"/>
    <lineage>
        <taxon>Eukaryota</taxon>
        <taxon>Metazoa</taxon>
        <taxon>Spiralia</taxon>
        <taxon>Lophotrochozoa</taxon>
        <taxon>Mollusca</taxon>
        <taxon>Bivalvia</taxon>
        <taxon>Autobranchia</taxon>
        <taxon>Pteriomorphia</taxon>
        <taxon>Ostreida</taxon>
        <taxon>Ostreoidea</taxon>
        <taxon>Ostreidae</taxon>
        <taxon>Crassostrea</taxon>
    </lineage>
</organism>
<dbReference type="EC" id="4.6.1.-" evidence="11"/>
<keyword evidence="7 11" id="KW-0378">Hydrolase</keyword>
<dbReference type="KEGG" id="cvn:111121319"/>
<comment type="subunit">
    <text evidence="3 11">Monomer.</text>
</comment>
<evidence type="ECO:0000256" key="7">
    <source>
        <dbReference type="ARBA" id="ARBA00022801"/>
    </source>
</evidence>
<gene>
    <name evidence="14" type="primary">LOC111121319</name>
</gene>
<dbReference type="InterPro" id="IPR037227">
    <property type="entry name" value="EndoU-like"/>
</dbReference>
<dbReference type="Pfam" id="PF09412">
    <property type="entry name" value="XendoU"/>
    <property type="match status" value="1"/>
</dbReference>
<dbReference type="GO" id="GO:0016787">
    <property type="term" value="F:hydrolase activity"/>
    <property type="evidence" value="ECO:0007669"/>
    <property type="project" value="UniProtKB-KW"/>
</dbReference>